<dbReference type="EMBL" id="CP013690">
    <property type="protein sequence ID" value="ALU27487.1"/>
    <property type="molecule type" value="Genomic_DNA"/>
</dbReference>
<evidence type="ECO:0000313" key="1">
    <source>
        <dbReference type="EMBL" id="ALU26844.1"/>
    </source>
</evidence>
<dbReference type="RefSeq" id="WP_058699496.1">
    <property type="nucleotide sequence ID" value="NZ_CP013690.1"/>
</dbReference>
<organism evidence="2 3">
    <name type="scientific">Myroides odoratimimus</name>
    <dbReference type="NCBI Taxonomy" id="76832"/>
    <lineage>
        <taxon>Bacteria</taxon>
        <taxon>Pseudomonadati</taxon>
        <taxon>Bacteroidota</taxon>
        <taxon>Flavobacteriia</taxon>
        <taxon>Flavobacteriales</taxon>
        <taxon>Flavobacteriaceae</taxon>
        <taxon>Myroides</taxon>
    </lineage>
</organism>
<evidence type="ECO:0008006" key="4">
    <source>
        <dbReference type="Google" id="ProtNLM"/>
    </source>
</evidence>
<dbReference type="KEGG" id="mod:AS202_12105"/>
<evidence type="ECO:0000313" key="2">
    <source>
        <dbReference type="EMBL" id="ALU27487.1"/>
    </source>
</evidence>
<name>A0AAI8C7N8_9FLAO</name>
<dbReference type="KEGG" id="mod:AS202_15645"/>
<gene>
    <name evidence="1" type="ORF">AS202_12105</name>
    <name evidence="2" type="ORF">AS202_15645</name>
</gene>
<proteinExistence type="predicted"/>
<dbReference type="Proteomes" id="UP000069030">
    <property type="component" value="Chromosome"/>
</dbReference>
<sequence length="256" mass="30254">MKHNILHPYLKRDIDYNPFNEDSESISTIPKKSNEEISQMIENGEYNVLINYNNNGQNSMVLGFPYFSEKKLVAIPFIEPTTIFFSNAVLSMGNIEYYKEKLIKYFGSKENEGNLNHLQEFFTLSFNCIVSLQTALESFLNKKIPQDYVYYHRNGNEKKHPSIKDKINFGMVNSYNKNFEESFNLEYNLVIKLIDLRNRLIHSDPNEISHIYKEMFNFLYSETIVAIKSYINFYEKNLIQDCSCDADFRFDIIDYN</sequence>
<reference evidence="2 3" key="1">
    <citation type="journal article" date="2016" name="J. Zhejiang Univ. Sci. B">
        <title>Antibiotic resistance mechanisms of Myroides sp.</title>
        <authorList>
            <person name="Hu S."/>
            <person name="Yuan S."/>
            <person name="Qu H."/>
            <person name="Jiang T."/>
            <person name="Zhou Y."/>
            <person name="Wang M."/>
            <person name="Ming D."/>
        </authorList>
    </citation>
    <scope>NUCLEOTIDE SEQUENCE [LARGE SCALE GENOMIC DNA]</scope>
    <source>
        <strain evidence="2 3">PR63039</strain>
    </source>
</reference>
<evidence type="ECO:0000313" key="3">
    <source>
        <dbReference type="Proteomes" id="UP000069030"/>
    </source>
</evidence>
<accession>A0AAI8C7N8</accession>
<dbReference type="AlphaFoldDB" id="A0AAI8C7N8"/>
<dbReference type="EMBL" id="CP013690">
    <property type="protein sequence ID" value="ALU26844.1"/>
    <property type="molecule type" value="Genomic_DNA"/>
</dbReference>
<protein>
    <recommendedName>
        <fullName evidence="4">Apea-like HEPN domain-containing protein</fullName>
    </recommendedName>
</protein>